<dbReference type="Pfam" id="PF00089">
    <property type="entry name" value="Trypsin"/>
    <property type="match status" value="1"/>
</dbReference>
<keyword evidence="2" id="KW-0645">Protease</keyword>
<dbReference type="PANTHER" id="PTHR24260">
    <property type="match status" value="1"/>
</dbReference>
<evidence type="ECO:0000313" key="2">
    <source>
        <dbReference type="EMBL" id="AFY02544.1"/>
    </source>
</evidence>
<gene>
    <name evidence="2" type="ORF">Bdt_2864</name>
</gene>
<reference evidence="2 3" key="1">
    <citation type="journal article" date="2012" name="BMC Genomics">
        <title>Genome analysis of a simultaneously predatory and prey-independent, novel Bdellovibrio bacteriovorus from the River Tiber, supports in silico predictions of both ancient and recent lateral gene transfer from diverse bacteria.</title>
        <authorList>
            <person name="Hobley L."/>
            <person name="Lerner T.R."/>
            <person name="Williams L.E."/>
            <person name="Lambert C."/>
            <person name="Till R."/>
            <person name="Milner D.S."/>
            <person name="Basford S.M."/>
            <person name="Capeness M.J."/>
            <person name="Fenton A.K."/>
            <person name="Atterbury R.J."/>
            <person name="Harris M.A."/>
            <person name="Sockett R.E."/>
        </authorList>
    </citation>
    <scope>NUCLEOTIDE SEQUENCE [LARGE SCALE GENOMIC DNA]</scope>
    <source>
        <strain evidence="2 3">Tiberius</strain>
    </source>
</reference>
<proteinExistence type="predicted"/>
<dbReference type="GO" id="GO:0004252">
    <property type="term" value="F:serine-type endopeptidase activity"/>
    <property type="evidence" value="ECO:0007669"/>
    <property type="project" value="InterPro"/>
</dbReference>
<sequence>MSGTSPFFKKVLPFGNVLHIRAALLGEAHLNRILLALVAIVLASCGLSNRPQVDTKDSAGIMGGTLVAENAKIASGIVGIMDLQSNGICTGSIIAENYILTAAHCVIGLKPGKLRLVFGLDVDELMGAREQDIVQMYTRSVSDYKIHSTYNEADQEEKQSDWGDIALIKFHGALPPGYKPVQMLKDDTILRRGLSVTLAGYGVSQVDVEPVDARKVKDLDEALEYGEVICDDDLKNCLKVDMSGDGVLRQTKAPISSVQETEVRLDESKGSGTCAGDSGGPAYVEIKGELFLFGVTSRGSALCDSVGVYTNAVYYADWIKSTMPKMR</sequence>
<evidence type="ECO:0000259" key="1">
    <source>
        <dbReference type="PROSITE" id="PS50240"/>
    </source>
</evidence>
<dbReference type="SUPFAM" id="SSF50494">
    <property type="entry name" value="Trypsin-like serine proteases"/>
    <property type="match status" value="1"/>
</dbReference>
<dbReference type="InterPro" id="IPR001314">
    <property type="entry name" value="Peptidase_S1A"/>
</dbReference>
<organism evidence="2 3">
    <name type="scientific">Bdellovibrio bacteriovorus str. Tiberius</name>
    <dbReference type="NCBI Taxonomy" id="1069642"/>
    <lineage>
        <taxon>Bacteria</taxon>
        <taxon>Pseudomonadati</taxon>
        <taxon>Bdellovibrionota</taxon>
        <taxon>Bdellovibrionia</taxon>
        <taxon>Bdellovibrionales</taxon>
        <taxon>Pseudobdellovibrionaceae</taxon>
        <taxon>Bdellovibrio</taxon>
    </lineage>
</organism>
<dbReference type="InterPro" id="IPR043504">
    <property type="entry name" value="Peptidase_S1_PA_chymotrypsin"/>
</dbReference>
<name>K7ZBQ7_BDEBC</name>
<dbReference type="PROSITE" id="PS50240">
    <property type="entry name" value="TRYPSIN_DOM"/>
    <property type="match status" value="1"/>
</dbReference>
<dbReference type="AlphaFoldDB" id="K7ZBQ7"/>
<feature type="domain" description="Peptidase S1" evidence="1">
    <location>
        <begin position="61"/>
        <end position="324"/>
    </location>
</feature>
<dbReference type="PRINTS" id="PR00722">
    <property type="entry name" value="CHYMOTRYPSIN"/>
</dbReference>
<dbReference type="OrthoDB" id="5289650at2"/>
<dbReference type="SMART" id="SM00020">
    <property type="entry name" value="Tryp_SPc"/>
    <property type="match status" value="1"/>
</dbReference>
<dbReference type="InterPro" id="IPR051333">
    <property type="entry name" value="CLIP_Serine_Protease"/>
</dbReference>
<dbReference type="EMBL" id="CP002930">
    <property type="protein sequence ID" value="AFY02544.1"/>
    <property type="molecule type" value="Genomic_DNA"/>
</dbReference>
<dbReference type="InterPro" id="IPR018114">
    <property type="entry name" value="TRYPSIN_HIS"/>
</dbReference>
<protein>
    <submittedName>
        <fullName evidence="2">Serine protease</fullName>
    </submittedName>
</protein>
<dbReference type="Proteomes" id="UP000010074">
    <property type="component" value="Chromosome"/>
</dbReference>
<dbReference type="PANTHER" id="PTHR24260:SF138">
    <property type="entry name" value="IP10340P-RELATED"/>
    <property type="match status" value="1"/>
</dbReference>
<dbReference type="PATRIC" id="fig|1069642.3.peg.2833"/>
<dbReference type="STRING" id="1069642.Bdt_2864"/>
<keyword evidence="2" id="KW-0378">Hydrolase</keyword>
<evidence type="ECO:0000313" key="3">
    <source>
        <dbReference type="Proteomes" id="UP000010074"/>
    </source>
</evidence>
<dbReference type="PROSITE" id="PS00134">
    <property type="entry name" value="TRYPSIN_HIS"/>
    <property type="match status" value="1"/>
</dbReference>
<dbReference type="HOGENOM" id="CLU_073536_0_0_7"/>
<dbReference type="Gene3D" id="2.40.10.10">
    <property type="entry name" value="Trypsin-like serine proteases"/>
    <property type="match status" value="1"/>
</dbReference>
<dbReference type="InterPro" id="IPR009003">
    <property type="entry name" value="Peptidase_S1_PA"/>
</dbReference>
<dbReference type="InterPro" id="IPR001254">
    <property type="entry name" value="Trypsin_dom"/>
</dbReference>
<accession>K7ZBQ7</accession>
<dbReference type="GO" id="GO:0006508">
    <property type="term" value="P:proteolysis"/>
    <property type="evidence" value="ECO:0007669"/>
    <property type="project" value="UniProtKB-KW"/>
</dbReference>
<dbReference type="KEGG" id="bbat:Bdt_2864"/>